<proteinExistence type="predicted"/>
<dbReference type="EMBL" id="AWSO01001837">
    <property type="protein sequence ID" value="ESK82668.1"/>
    <property type="molecule type" value="Genomic_DNA"/>
</dbReference>
<protein>
    <recommendedName>
        <fullName evidence="3">Retrotransposon gag domain-containing protein</fullName>
    </recommendedName>
</protein>
<name>V2W793_MONRO</name>
<accession>V2W793</accession>
<reference evidence="1 2" key="1">
    <citation type="journal article" date="2014" name="BMC Genomics">
        <title>Genome and secretome analysis of the hemibiotrophic fungal pathogen, Moniliophthora roreri, which causes frosty pod rot disease of cacao: mechanisms of the biotrophic and necrotrophic phases.</title>
        <authorList>
            <person name="Meinhardt L.W."/>
            <person name="Costa G.G.L."/>
            <person name="Thomazella D.P.T."/>
            <person name="Teixeira P.J.P.L."/>
            <person name="Carazzolle M.F."/>
            <person name="Schuster S.C."/>
            <person name="Carlson J.E."/>
            <person name="Guiltinan M.J."/>
            <person name="Mieczkowski P."/>
            <person name="Farmer A."/>
            <person name="Ramaraj T."/>
            <person name="Crozier J."/>
            <person name="Davis R.E."/>
            <person name="Shao J."/>
            <person name="Melnick R.L."/>
            <person name="Pereira G.A.G."/>
            <person name="Bailey B.A."/>
        </authorList>
    </citation>
    <scope>NUCLEOTIDE SEQUENCE [LARGE SCALE GENOMIC DNA]</scope>
    <source>
        <strain evidence="1 2">MCA 2997</strain>
    </source>
</reference>
<dbReference type="KEGG" id="mrr:Moror_11181"/>
<dbReference type="HOGENOM" id="CLU_000384_30_7_1"/>
<gene>
    <name evidence="1" type="ORF">Moror_11181</name>
</gene>
<evidence type="ECO:0000313" key="2">
    <source>
        <dbReference type="Proteomes" id="UP000017559"/>
    </source>
</evidence>
<dbReference type="AlphaFoldDB" id="V2W793"/>
<evidence type="ECO:0000313" key="1">
    <source>
        <dbReference type="EMBL" id="ESK82668.1"/>
    </source>
</evidence>
<organism evidence="1 2">
    <name type="scientific">Moniliophthora roreri (strain MCA 2997)</name>
    <name type="common">Cocoa frosty pod rot fungus</name>
    <name type="synonym">Crinipellis roreri</name>
    <dbReference type="NCBI Taxonomy" id="1381753"/>
    <lineage>
        <taxon>Eukaryota</taxon>
        <taxon>Fungi</taxon>
        <taxon>Dikarya</taxon>
        <taxon>Basidiomycota</taxon>
        <taxon>Agaricomycotina</taxon>
        <taxon>Agaricomycetes</taxon>
        <taxon>Agaricomycetidae</taxon>
        <taxon>Agaricales</taxon>
        <taxon>Marasmiineae</taxon>
        <taxon>Marasmiaceae</taxon>
        <taxon>Moniliophthora</taxon>
    </lineage>
</organism>
<evidence type="ECO:0008006" key="3">
    <source>
        <dbReference type="Google" id="ProtNLM"/>
    </source>
</evidence>
<keyword evidence="2" id="KW-1185">Reference proteome</keyword>
<sequence length="145" mass="16680">MIGATVPVQVVAAEKEVKVALPRAFTGMRKDVKKFLQEVLLYIALNPKAFNTNRTKKLFLLLYITDGLGEFWKNDKTDLLLAFDPEAEKVLWVDFIEDFKTSFELLDTALEAQLKLCDLKMKEKADQYTYLLCYLCSNDNNSTLR</sequence>
<dbReference type="OrthoDB" id="3263571at2759"/>
<dbReference type="Proteomes" id="UP000017559">
    <property type="component" value="Unassembled WGS sequence"/>
</dbReference>
<comment type="caution">
    <text evidence="1">The sequence shown here is derived from an EMBL/GenBank/DDBJ whole genome shotgun (WGS) entry which is preliminary data.</text>
</comment>